<evidence type="ECO:0000313" key="6">
    <source>
        <dbReference type="Proteomes" id="UP001211015"/>
    </source>
</evidence>
<dbReference type="GO" id="GO:0000917">
    <property type="term" value="P:division septum assembly"/>
    <property type="evidence" value="ECO:0007669"/>
    <property type="project" value="UniProtKB-KW"/>
</dbReference>
<protein>
    <submittedName>
        <fullName evidence="5">SpoVG family protein</fullName>
    </submittedName>
</protein>
<evidence type="ECO:0000256" key="1">
    <source>
        <dbReference type="ARBA" id="ARBA00022618"/>
    </source>
</evidence>
<dbReference type="AlphaFoldDB" id="A0AAW6E6E1"/>
<keyword evidence="1" id="KW-0132">Cell division</keyword>
<dbReference type="PANTHER" id="PTHR38429:SF1">
    <property type="entry name" value="SEPTATION PROTEIN SPOVG-RELATED"/>
    <property type="match status" value="1"/>
</dbReference>
<evidence type="ECO:0000256" key="2">
    <source>
        <dbReference type="ARBA" id="ARBA00023210"/>
    </source>
</evidence>
<dbReference type="RefSeq" id="WP_195389141.1">
    <property type="nucleotide sequence ID" value="NZ_DAWCFJ010000372.1"/>
</dbReference>
<name>A0AAW6E6E1_9FIRM</name>
<proteinExistence type="predicted"/>
<dbReference type="Pfam" id="PF04026">
    <property type="entry name" value="SpoVG"/>
    <property type="match status" value="1"/>
</dbReference>
<dbReference type="PANTHER" id="PTHR38429">
    <property type="entry name" value="SEPTATION PROTEIN SPOVG-RELATED"/>
    <property type="match status" value="1"/>
</dbReference>
<keyword evidence="3" id="KW-0131">Cell cycle</keyword>
<evidence type="ECO:0000256" key="4">
    <source>
        <dbReference type="SAM" id="MobiDB-lite"/>
    </source>
</evidence>
<dbReference type="EMBL" id="JAQMLV010000014">
    <property type="protein sequence ID" value="MDB8745509.1"/>
    <property type="molecule type" value="Genomic_DNA"/>
</dbReference>
<gene>
    <name evidence="5" type="ORF">PNU62_10810</name>
</gene>
<dbReference type="GO" id="GO:0030435">
    <property type="term" value="P:sporulation resulting in formation of a cellular spore"/>
    <property type="evidence" value="ECO:0007669"/>
    <property type="project" value="InterPro"/>
</dbReference>
<dbReference type="InterPro" id="IPR036751">
    <property type="entry name" value="SpoVG_sf"/>
</dbReference>
<dbReference type="Gene3D" id="3.30.1120.40">
    <property type="entry name" value="Stage V sporulation protein G"/>
    <property type="match status" value="1"/>
</dbReference>
<evidence type="ECO:0000313" key="5">
    <source>
        <dbReference type="EMBL" id="MDB8745509.1"/>
    </source>
</evidence>
<feature type="compositionally biased region" description="Acidic residues" evidence="4">
    <location>
        <begin position="97"/>
        <end position="120"/>
    </location>
</feature>
<dbReference type="InterPro" id="IPR007170">
    <property type="entry name" value="SpoVG"/>
</dbReference>
<comment type="caution">
    <text evidence="5">The sequence shown here is derived from an EMBL/GenBank/DDBJ whole genome shotgun (WGS) entry which is preliminary data.</text>
</comment>
<reference evidence="5" key="1">
    <citation type="submission" date="2023-01" db="EMBL/GenBank/DDBJ databases">
        <title>Human gut microbiome strain richness.</title>
        <authorList>
            <person name="Chen-Liaw A."/>
        </authorList>
    </citation>
    <scope>NUCLEOTIDE SEQUENCE</scope>
    <source>
        <strain evidence="5">1001275st1_F4_1001275B_160808</strain>
    </source>
</reference>
<organism evidence="5 6">
    <name type="scientific">Ruminococcus bicirculans</name>
    <name type="common">ex Wegman et al. 2014</name>
    <dbReference type="NCBI Taxonomy" id="1160721"/>
    <lineage>
        <taxon>Bacteria</taxon>
        <taxon>Bacillati</taxon>
        <taxon>Bacillota</taxon>
        <taxon>Clostridia</taxon>
        <taxon>Eubacteriales</taxon>
        <taxon>Oscillospiraceae</taxon>
        <taxon>Ruminococcus</taxon>
    </lineage>
</organism>
<sequence>MKISATINRLVDKPDSNIKAFASVSFDGFYAVHGIKVCEGEKGRFVSMPSTQYTDRDGNKQYQDIFHPISKGARNALNQAVLNAYDLKLQQVQQTDIEVENTPDEEMSEPEDEPEPELSM</sequence>
<evidence type="ECO:0000256" key="3">
    <source>
        <dbReference type="ARBA" id="ARBA00023306"/>
    </source>
</evidence>
<dbReference type="Proteomes" id="UP001211015">
    <property type="component" value="Unassembled WGS sequence"/>
</dbReference>
<accession>A0AAW6E6E1</accession>
<dbReference type="SUPFAM" id="SSF160537">
    <property type="entry name" value="SpoVG-like"/>
    <property type="match status" value="1"/>
</dbReference>
<keyword evidence="2" id="KW-0717">Septation</keyword>
<feature type="region of interest" description="Disordered" evidence="4">
    <location>
        <begin position="93"/>
        <end position="120"/>
    </location>
</feature>